<feature type="transmembrane region" description="Helical" evidence="2">
    <location>
        <begin position="81"/>
        <end position="103"/>
    </location>
</feature>
<dbReference type="EMBL" id="JAKCXM010000088">
    <property type="protein sequence ID" value="KAJ0403119.1"/>
    <property type="molecule type" value="Genomic_DNA"/>
</dbReference>
<feature type="transmembrane region" description="Helical" evidence="2">
    <location>
        <begin position="234"/>
        <end position="260"/>
    </location>
</feature>
<feature type="transmembrane region" description="Helical" evidence="2">
    <location>
        <begin position="34"/>
        <end position="61"/>
    </location>
</feature>
<dbReference type="Gene3D" id="3.80.10.10">
    <property type="entry name" value="Ribonuclease Inhibitor"/>
    <property type="match status" value="1"/>
</dbReference>
<dbReference type="AlphaFoldDB" id="A0AAD5QBU5"/>
<dbReference type="PROSITE" id="PS51450">
    <property type="entry name" value="LRR"/>
    <property type="match status" value="1"/>
</dbReference>
<feature type="transmembrane region" description="Helical" evidence="2">
    <location>
        <begin position="370"/>
        <end position="391"/>
    </location>
</feature>
<keyword evidence="2" id="KW-0812">Transmembrane</keyword>
<accession>A0AAD5QBU5</accession>
<evidence type="ECO:0000313" key="3">
    <source>
        <dbReference type="EMBL" id="KAJ0403119.1"/>
    </source>
</evidence>
<evidence type="ECO:0000256" key="2">
    <source>
        <dbReference type="SAM" id="Phobius"/>
    </source>
</evidence>
<name>A0AAD5QBU5_PYTIN</name>
<sequence length="855" mass="93349">MRKSIVHPLPRRPASPSDDAPASFVWTLSTSQRVVLTALVLLTQGVHASYLALVGFVHWYVDRPDMEYYANLLVPPAHRRLRLWGAAFFAVAALHVVDTLYFARGFCARARRRDTRDNTISVRASCTSIGPSTGTIPRRSASTAKALLTSISRWILFVLGRRGLLGVESPHFEVVFLVRETVEIISQIVQLHNLSGLLSVAWINDVLVALVTLDCWSTPVLQHVYRRQPTLQRVLCVTCDILLTFSTCVVIPFIIFVPFALEFEYDTLTFSDETLYNDRLFANLVLQSRAVFALSAVDGFTKLVPHIGIFGGLRAVRGFLRPSLTARDSGKAERLNGSVDAVVAPSAPWLRALQSTFTARRKFMHRARAMVIHCTHVVLVVLGCVIVGIHVHANTTYTLLNDGCQQRVHPWLVSDPSCSILEFSCLRERSVSPNETAFDGLNQQAVLILILAHCPALVVPPVLHLLPNLIGMEIYNSTLIDWSASASLDASIHTRMAYFALVHSNLSALPDGLMPQPMPPLLLDIELIATNLTTLPAYLPQRWTSMSILYVECSLLSTVPDALVHMNLFDLSVAHNRIESIAALADMNSSPFRLSLAGNPLKNVTLELPDDVSIAFLSLLRTPVSAVPAWASQHVTDRAYLGDTPFCDELRDDELSIATSGAVIDCSKPPATQRYVGSVEPGADLPRECQIDRYLASVPSSSEQDVALLLHWNESALCRLAASASALLSDSGASSSPPTSIAPPSWLSTPVSADSLADDILELLARHAGGRWRRVCLAPNSPSQFLRVVECLCRDVETHPFVQHCLAVAFPGDGADHSECFVLQLASVSDRDSAAAAAPINSPAPTDPSARALFC</sequence>
<comment type="caution">
    <text evidence="3">The sequence shown here is derived from an EMBL/GenBank/DDBJ whole genome shotgun (WGS) entry which is preliminary data.</text>
</comment>
<gene>
    <name evidence="3" type="ORF">P43SY_009549</name>
</gene>
<evidence type="ECO:0000313" key="4">
    <source>
        <dbReference type="Proteomes" id="UP001209570"/>
    </source>
</evidence>
<keyword evidence="2" id="KW-0472">Membrane</keyword>
<feature type="region of interest" description="Disordered" evidence="1">
    <location>
        <begin position="1"/>
        <end position="20"/>
    </location>
</feature>
<reference evidence="3" key="1">
    <citation type="submission" date="2021-12" db="EMBL/GenBank/DDBJ databases">
        <title>Prjna785345.</title>
        <authorList>
            <person name="Rujirawat T."/>
            <person name="Krajaejun T."/>
        </authorList>
    </citation>
    <scope>NUCLEOTIDE SEQUENCE</scope>
    <source>
        <strain evidence="3">Pi057C3</strain>
    </source>
</reference>
<keyword evidence="2" id="KW-1133">Transmembrane helix</keyword>
<proteinExistence type="predicted"/>
<dbReference type="InterPro" id="IPR032675">
    <property type="entry name" value="LRR_dom_sf"/>
</dbReference>
<keyword evidence="4" id="KW-1185">Reference proteome</keyword>
<dbReference type="Proteomes" id="UP001209570">
    <property type="component" value="Unassembled WGS sequence"/>
</dbReference>
<dbReference type="SUPFAM" id="SSF52058">
    <property type="entry name" value="L domain-like"/>
    <property type="match status" value="1"/>
</dbReference>
<evidence type="ECO:0000256" key="1">
    <source>
        <dbReference type="SAM" id="MobiDB-lite"/>
    </source>
</evidence>
<organism evidence="3 4">
    <name type="scientific">Pythium insidiosum</name>
    <name type="common">Pythiosis disease agent</name>
    <dbReference type="NCBI Taxonomy" id="114742"/>
    <lineage>
        <taxon>Eukaryota</taxon>
        <taxon>Sar</taxon>
        <taxon>Stramenopiles</taxon>
        <taxon>Oomycota</taxon>
        <taxon>Peronosporomycetes</taxon>
        <taxon>Pythiales</taxon>
        <taxon>Pythiaceae</taxon>
        <taxon>Pythium</taxon>
    </lineage>
</organism>
<protein>
    <submittedName>
        <fullName evidence="3">Uncharacterized protein</fullName>
    </submittedName>
</protein>
<dbReference type="InterPro" id="IPR001611">
    <property type="entry name" value="Leu-rich_rpt"/>
</dbReference>